<protein>
    <submittedName>
        <fullName evidence="7">TlpA family protein disulfide reductase</fullName>
    </submittedName>
</protein>
<dbReference type="Proteomes" id="UP000279562">
    <property type="component" value="Unassembled WGS sequence"/>
</dbReference>
<evidence type="ECO:0000259" key="6">
    <source>
        <dbReference type="PROSITE" id="PS51352"/>
    </source>
</evidence>
<comment type="caution">
    <text evidence="7">The sequence shown here is derived from an EMBL/GenBank/DDBJ whole genome shotgun (WGS) entry which is preliminary data.</text>
</comment>
<feature type="domain" description="Thioredoxin" evidence="6">
    <location>
        <begin position="347"/>
        <end position="495"/>
    </location>
</feature>
<keyword evidence="2" id="KW-0201">Cytochrome c-type biogenesis</keyword>
<name>A0A3P2A9H1_9BACE</name>
<dbReference type="InterPro" id="IPR036249">
    <property type="entry name" value="Thioredoxin-like_sf"/>
</dbReference>
<dbReference type="InterPro" id="IPR013766">
    <property type="entry name" value="Thioredoxin_domain"/>
</dbReference>
<evidence type="ECO:0000256" key="4">
    <source>
        <dbReference type="ARBA" id="ARBA00023284"/>
    </source>
</evidence>
<feature type="signal peptide" evidence="5">
    <location>
        <begin position="1"/>
        <end position="18"/>
    </location>
</feature>
<keyword evidence="8" id="KW-1185">Reference proteome</keyword>
<evidence type="ECO:0000256" key="3">
    <source>
        <dbReference type="ARBA" id="ARBA00023157"/>
    </source>
</evidence>
<dbReference type="PANTHER" id="PTHR42852">
    <property type="entry name" value="THIOL:DISULFIDE INTERCHANGE PROTEIN DSBE"/>
    <property type="match status" value="1"/>
</dbReference>
<evidence type="ECO:0000313" key="7">
    <source>
        <dbReference type="EMBL" id="RRD92142.1"/>
    </source>
</evidence>
<proteinExistence type="predicted"/>
<dbReference type="Pfam" id="PF08534">
    <property type="entry name" value="Redoxin"/>
    <property type="match status" value="1"/>
</dbReference>
<dbReference type="GO" id="GO:0017004">
    <property type="term" value="P:cytochrome complex assembly"/>
    <property type="evidence" value="ECO:0007669"/>
    <property type="project" value="UniProtKB-KW"/>
</dbReference>
<feature type="chain" id="PRO_5018203380" evidence="5">
    <location>
        <begin position="19"/>
        <end position="495"/>
    </location>
</feature>
<dbReference type="GO" id="GO:0030313">
    <property type="term" value="C:cell envelope"/>
    <property type="evidence" value="ECO:0007669"/>
    <property type="project" value="UniProtKB-SubCell"/>
</dbReference>
<dbReference type="InterPro" id="IPR050553">
    <property type="entry name" value="Thioredoxin_ResA/DsbE_sf"/>
</dbReference>
<accession>A0A3P2A9H1</accession>
<comment type="subcellular location">
    <subcellularLocation>
        <location evidence="1">Cell envelope</location>
    </subcellularLocation>
</comment>
<evidence type="ECO:0000256" key="5">
    <source>
        <dbReference type="SAM" id="SignalP"/>
    </source>
</evidence>
<dbReference type="InterPro" id="IPR013740">
    <property type="entry name" value="Redoxin"/>
</dbReference>
<organism evidence="7 8">
    <name type="scientific">Prevotella heparinolytica</name>
    <dbReference type="NCBI Taxonomy" id="28113"/>
    <lineage>
        <taxon>Bacteria</taxon>
        <taxon>Pseudomonadati</taxon>
        <taxon>Bacteroidota</taxon>
        <taxon>Bacteroidia</taxon>
        <taxon>Bacteroidales</taxon>
        <taxon>Bacteroidaceae</taxon>
        <taxon>Bacteroides</taxon>
    </lineage>
</organism>
<reference evidence="7 8" key="1">
    <citation type="submission" date="2018-11" db="EMBL/GenBank/DDBJ databases">
        <title>Genomes From Bacteria Associated with the Canine Oral Cavity: a Test Case for Automated Genome-Based Taxonomic Assignment.</title>
        <authorList>
            <person name="Coil D.A."/>
            <person name="Jospin G."/>
            <person name="Darling A.E."/>
            <person name="Wallis C."/>
            <person name="Davis I.J."/>
            <person name="Harris S."/>
            <person name="Eisen J.A."/>
            <person name="Holcombe L.J."/>
            <person name="O'Flynn C."/>
        </authorList>
    </citation>
    <scope>NUCLEOTIDE SEQUENCE [LARGE SCALE GENOMIC DNA]</scope>
    <source>
        <strain evidence="7 8">OH1047_COT-310</strain>
    </source>
</reference>
<evidence type="ECO:0000256" key="2">
    <source>
        <dbReference type="ARBA" id="ARBA00022748"/>
    </source>
</evidence>
<keyword evidence="5" id="KW-0732">Signal</keyword>
<evidence type="ECO:0000256" key="1">
    <source>
        <dbReference type="ARBA" id="ARBA00004196"/>
    </source>
</evidence>
<dbReference type="SUPFAM" id="SSF52833">
    <property type="entry name" value="Thioredoxin-like"/>
    <property type="match status" value="1"/>
</dbReference>
<dbReference type="CDD" id="cd02966">
    <property type="entry name" value="TlpA_like_family"/>
    <property type="match status" value="1"/>
</dbReference>
<evidence type="ECO:0000313" key="8">
    <source>
        <dbReference type="Proteomes" id="UP000279562"/>
    </source>
</evidence>
<dbReference type="EMBL" id="RQYF01000014">
    <property type="protein sequence ID" value="RRD92142.1"/>
    <property type="molecule type" value="Genomic_DNA"/>
</dbReference>
<dbReference type="PROSITE" id="PS51352">
    <property type="entry name" value="THIOREDOXIN_2"/>
    <property type="match status" value="1"/>
</dbReference>
<dbReference type="GO" id="GO:0016491">
    <property type="term" value="F:oxidoreductase activity"/>
    <property type="evidence" value="ECO:0007669"/>
    <property type="project" value="InterPro"/>
</dbReference>
<dbReference type="AlphaFoldDB" id="A0A3P2A9H1"/>
<keyword evidence="4" id="KW-0676">Redox-active center</keyword>
<gene>
    <name evidence="7" type="ORF">EII33_05040</name>
</gene>
<dbReference type="Gene3D" id="3.40.30.10">
    <property type="entry name" value="Glutaredoxin"/>
    <property type="match status" value="1"/>
</dbReference>
<keyword evidence="3" id="KW-1015">Disulfide bond</keyword>
<dbReference type="PANTHER" id="PTHR42852:SF6">
    <property type="entry name" value="THIOL:DISULFIDE INTERCHANGE PROTEIN DSBE"/>
    <property type="match status" value="1"/>
</dbReference>
<sequence>MKYVCIILMLLSFLWACQQPLNQKTRKKQNIVVCFEHYAPKPHSTPGGMRHIPLPKVLYSDTTVTFTEYMPNAEFDTIVLQSPKHFKELALSYGDFEFHYYPLMQGDTVTISMDSLGYPLLSSKHHPEYNRIYNMNYELRKGRTFAGLEAKTCLGNDLVRIALNVEMIRNNKDLLPLLTDYCPLDSLHSMFTDYKKAYMDTVNLFKEQQIISNQLYEHYKYLLKLKEYESLRMLNKDTAFYHRMEVEISDKYTCYPSYNEYLDYYLWFLNQHIPTIRQAQGGCKDWRQTFDELSSKFFQPKTEQILLTRCIREISENFSAEDVNLYLDKYLRICKDTILYNQIKEQYNLSADTDQLLLKDIHGRTTDLNRLLKKHKGKVLYVDFWASWCAPCREEIPPSSQLRKLYQGKDVVFVYLAYNDTESNWKKATEQEGLSGIENSFFIINSKNSKMLEKIKLELIPRYLIFDKRGSVVEMNAPRPSDKHIATIINKYLEQ</sequence>